<feature type="domain" description="Nudix hydrolase" evidence="4">
    <location>
        <begin position="183"/>
        <end position="316"/>
    </location>
</feature>
<dbReference type="PROSITE" id="PS00893">
    <property type="entry name" value="NUDIX_BOX"/>
    <property type="match status" value="2"/>
</dbReference>
<dbReference type="Pfam" id="PF00293">
    <property type="entry name" value="NUDIX"/>
    <property type="match status" value="2"/>
</dbReference>
<gene>
    <name evidence="5" type="ORF">Kpho02_70020</name>
</gene>
<dbReference type="InterPro" id="IPR000086">
    <property type="entry name" value="NUDIX_hydrolase_dom"/>
</dbReference>
<dbReference type="GO" id="GO:0016787">
    <property type="term" value="F:hydrolase activity"/>
    <property type="evidence" value="ECO:0007669"/>
    <property type="project" value="UniProtKB-KW"/>
</dbReference>
<dbReference type="SUPFAM" id="SSF55811">
    <property type="entry name" value="Nudix"/>
    <property type="match status" value="2"/>
</dbReference>
<evidence type="ECO:0000313" key="5">
    <source>
        <dbReference type="EMBL" id="GLW74705.1"/>
    </source>
</evidence>
<evidence type="ECO:0000256" key="2">
    <source>
        <dbReference type="ARBA" id="ARBA00022801"/>
    </source>
</evidence>
<dbReference type="InterPro" id="IPR020084">
    <property type="entry name" value="NUDIX_hydrolase_CS"/>
</dbReference>
<evidence type="ECO:0000256" key="1">
    <source>
        <dbReference type="ARBA" id="ARBA00001946"/>
    </source>
</evidence>
<dbReference type="AlphaFoldDB" id="A0A9W6V701"/>
<dbReference type="RefSeq" id="WP_285740271.1">
    <property type="nucleotide sequence ID" value="NZ_BSSA01000038.1"/>
</dbReference>
<comment type="caution">
    <text evidence="5">The sequence shown here is derived from an EMBL/GenBank/DDBJ whole genome shotgun (WGS) entry which is preliminary data.</text>
</comment>
<dbReference type="PANTHER" id="PTHR43046">
    <property type="entry name" value="GDP-MANNOSE MANNOSYL HYDROLASE"/>
    <property type="match status" value="1"/>
</dbReference>
<keyword evidence="2" id="KW-0378">Hydrolase</keyword>
<dbReference type="InterPro" id="IPR015797">
    <property type="entry name" value="NUDIX_hydrolase-like_dom_sf"/>
</dbReference>
<dbReference type="EMBL" id="BSSA01000038">
    <property type="protein sequence ID" value="GLW74705.1"/>
    <property type="molecule type" value="Genomic_DNA"/>
</dbReference>
<accession>A0A9W6V701</accession>
<protein>
    <recommendedName>
        <fullName evidence="4">Nudix hydrolase domain-containing protein</fullName>
    </recommendedName>
</protein>
<dbReference type="Proteomes" id="UP001165041">
    <property type="component" value="Unassembled WGS sequence"/>
</dbReference>
<dbReference type="PANTHER" id="PTHR43046:SF12">
    <property type="entry name" value="GDP-MANNOSE MANNOSYL HYDROLASE"/>
    <property type="match status" value="1"/>
</dbReference>
<feature type="domain" description="Nudix hydrolase" evidence="4">
    <location>
        <begin position="26"/>
        <end position="156"/>
    </location>
</feature>
<organism evidence="5 6">
    <name type="scientific">Kitasatospora phosalacinea</name>
    <dbReference type="NCBI Taxonomy" id="2065"/>
    <lineage>
        <taxon>Bacteria</taxon>
        <taxon>Bacillati</taxon>
        <taxon>Actinomycetota</taxon>
        <taxon>Actinomycetes</taxon>
        <taxon>Kitasatosporales</taxon>
        <taxon>Streptomycetaceae</taxon>
        <taxon>Kitasatospora</taxon>
    </lineage>
</organism>
<evidence type="ECO:0000313" key="6">
    <source>
        <dbReference type="Proteomes" id="UP001165041"/>
    </source>
</evidence>
<sequence length="336" mass="36387">MTADPDLNDQSAVRDNALAKYLAAHAAPAACADALIRDHQGRIVLVDPVYKDGWDLPGGMLEDEEPELALRRELREELGLGVEVGRLLALDTLPARIWGRTILSLVYAAHPVGPVDTQALVVQAGELREARFVTEEEAFELLAPAVARRLREAVIAERGSHTAVLRDGHRQPMSKRDYLVQLPSPMAAATVLVRDVEGRVLIVEPSYKDHNELVGGMVEAMESPAEAAARELAEELGLTAEVGRLLVVDTPPATASPYGRAVMCFVFDTAPLTREQAASLRFADGEVRAAHWMDPEQAAAHLPWPLADRLTAALQALEDRTVIHLSSTPPTTGHSA</sequence>
<name>A0A9W6V701_9ACTN</name>
<dbReference type="Gene3D" id="3.90.79.10">
    <property type="entry name" value="Nucleoside Triphosphate Pyrophosphohydrolase"/>
    <property type="match status" value="2"/>
</dbReference>
<evidence type="ECO:0000259" key="4">
    <source>
        <dbReference type="PROSITE" id="PS51462"/>
    </source>
</evidence>
<evidence type="ECO:0000256" key="3">
    <source>
        <dbReference type="ARBA" id="ARBA00022842"/>
    </source>
</evidence>
<proteinExistence type="predicted"/>
<keyword evidence="3" id="KW-0460">Magnesium</keyword>
<reference evidence="5" key="1">
    <citation type="submission" date="2023-02" db="EMBL/GenBank/DDBJ databases">
        <title>Kitasatospora phosalacinea NBRC 14627.</title>
        <authorList>
            <person name="Ichikawa N."/>
            <person name="Sato H."/>
            <person name="Tonouchi N."/>
        </authorList>
    </citation>
    <scope>NUCLEOTIDE SEQUENCE</scope>
    <source>
        <strain evidence="5">NBRC 14627</strain>
    </source>
</reference>
<comment type="cofactor">
    <cofactor evidence="1">
        <name>Mg(2+)</name>
        <dbReference type="ChEBI" id="CHEBI:18420"/>
    </cofactor>
</comment>
<dbReference type="PROSITE" id="PS51462">
    <property type="entry name" value="NUDIX"/>
    <property type="match status" value="2"/>
</dbReference>
<dbReference type="CDD" id="cd18876">
    <property type="entry name" value="NUDIX_Hydrolase"/>
    <property type="match status" value="2"/>
</dbReference>